<proteinExistence type="predicted"/>
<dbReference type="AlphaFoldDB" id="M4C397"/>
<dbReference type="EMBL" id="JH598156">
    <property type="status" value="NOT_ANNOTATED_CDS"/>
    <property type="molecule type" value="Genomic_DNA"/>
</dbReference>
<keyword evidence="3" id="KW-1185">Reference proteome</keyword>
<accession>M4C397</accession>
<dbReference type="VEuPathDB" id="FungiDB:HpaG813564"/>
<evidence type="ECO:0000313" key="3">
    <source>
        <dbReference type="Proteomes" id="UP000011713"/>
    </source>
</evidence>
<feature type="region of interest" description="Disordered" evidence="1">
    <location>
        <begin position="31"/>
        <end position="57"/>
    </location>
</feature>
<sequence length="153" mass="16489">MVNKSMWCTAKFAGSAAMRLRSSAADELKAWSAEGDKPPVASSTQSSAVAAEDSRGFAPRSIEDIELELIYSGESNSDTDTKKTSAKTDPVVATPEPSKSGSRSAMSLAERRDIFGSSEESDASYPSWSRSLESNRSGGKSQFNYDEAVMRHF</sequence>
<dbReference type="InParanoid" id="M4C397"/>
<organism evidence="2 3">
    <name type="scientific">Hyaloperonospora arabidopsidis (strain Emoy2)</name>
    <name type="common">Downy mildew agent</name>
    <name type="synonym">Peronospora arabidopsidis</name>
    <dbReference type="NCBI Taxonomy" id="559515"/>
    <lineage>
        <taxon>Eukaryota</taxon>
        <taxon>Sar</taxon>
        <taxon>Stramenopiles</taxon>
        <taxon>Oomycota</taxon>
        <taxon>Peronosporomycetes</taxon>
        <taxon>Peronosporales</taxon>
        <taxon>Peronosporaceae</taxon>
        <taxon>Hyaloperonospora</taxon>
    </lineage>
</organism>
<evidence type="ECO:0000256" key="1">
    <source>
        <dbReference type="SAM" id="MobiDB-lite"/>
    </source>
</evidence>
<feature type="compositionally biased region" description="Low complexity" evidence="1">
    <location>
        <begin position="40"/>
        <end position="51"/>
    </location>
</feature>
<dbReference type="HOGENOM" id="CLU_135327_0_0_1"/>
<dbReference type="EnsemblProtists" id="HpaT813564">
    <property type="protein sequence ID" value="HpaP813564"/>
    <property type="gene ID" value="HpaG813564"/>
</dbReference>
<feature type="compositionally biased region" description="Polar residues" evidence="1">
    <location>
        <begin position="124"/>
        <end position="144"/>
    </location>
</feature>
<dbReference type="Proteomes" id="UP000011713">
    <property type="component" value="Unassembled WGS sequence"/>
</dbReference>
<feature type="region of interest" description="Disordered" evidence="1">
    <location>
        <begin position="71"/>
        <end position="153"/>
    </location>
</feature>
<name>M4C397_HYAAE</name>
<reference evidence="3" key="1">
    <citation type="journal article" date="2010" name="Science">
        <title>Signatures of adaptation to obligate biotrophy in the Hyaloperonospora arabidopsidis genome.</title>
        <authorList>
            <person name="Baxter L."/>
            <person name="Tripathy S."/>
            <person name="Ishaque N."/>
            <person name="Boot N."/>
            <person name="Cabral A."/>
            <person name="Kemen E."/>
            <person name="Thines M."/>
            <person name="Ah-Fong A."/>
            <person name="Anderson R."/>
            <person name="Badejoko W."/>
            <person name="Bittner-Eddy P."/>
            <person name="Boore J.L."/>
            <person name="Chibucos M.C."/>
            <person name="Coates M."/>
            <person name="Dehal P."/>
            <person name="Delehaunty K."/>
            <person name="Dong S."/>
            <person name="Downton P."/>
            <person name="Dumas B."/>
            <person name="Fabro G."/>
            <person name="Fronick C."/>
            <person name="Fuerstenberg S.I."/>
            <person name="Fulton L."/>
            <person name="Gaulin E."/>
            <person name="Govers F."/>
            <person name="Hughes L."/>
            <person name="Humphray S."/>
            <person name="Jiang R.H."/>
            <person name="Judelson H."/>
            <person name="Kamoun S."/>
            <person name="Kyung K."/>
            <person name="Meijer H."/>
            <person name="Minx P."/>
            <person name="Morris P."/>
            <person name="Nelson J."/>
            <person name="Phuntumart V."/>
            <person name="Qutob D."/>
            <person name="Rehmany A."/>
            <person name="Rougon-Cardoso A."/>
            <person name="Ryden P."/>
            <person name="Torto-Alalibo T."/>
            <person name="Studholme D."/>
            <person name="Wang Y."/>
            <person name="Win J."/>
            <person name="Wood J."/>
            <person name="Clifton S.W."/>
            <person name="Rogers J."/>
            <person name="Van den Ackerveken G."/>
            <person name="Jones J.D."/>
            <person name="McDowell J.M."/>
            <person name="Beynon J."/>
            <person name="Tyler B.M."/>
        </authorList>
    </citation>
    <scope>NUCLEOTIDE SEQUENCE [LARGE SCALE GENOMIC DNA]</scope>
    <source>
        <strain evidence="3">Emoy2</strain>
    </source>
</reference>
<reference evidence="2" key="2">
    <citation type="submission" date="2015-06" db="UniProtKB">
        <authorList>
            <consortium name="EnsemblProtists"/>
        </authorList>
    </citation>
    <scope>IDENTIFICATION</scope>
    <source>
        <strain evidence="2">Emoy2</strain>
    </source>
</reference>
<evidence type="ECO:0000313" key="2">
    <source>
        <dbReference type="EnsemblProtists" id="HpaP813564"/>
    </source>
</evidence>
<protein>
    <submittedName>
        <fullName evidence="2">Uncharacterized protein</fullName>
    </submittedName>
</protein>